<proteinExistence type="inferred from homology"/>
<dbReference type="InterPro" id="IPR052176">
    <property type="entry name" value="Glycosyl_Hydrlase_43_Enz"/>
</dbReference>
<evidence type="ECO:0000256" key="6">
    <source>
        <dbReference type="PIRSR" id="PIRSR606710-2"/>
    </source>
</evidence>
<keyword evidence="3 7" id="KW-0378">Hydrolase</keyword>
<feature type="site" description="Important for catalytic activity, responsible for pKa modulation of the active site Glu and correct orientation of both the proton donor and substrate" evidence="6">
    <location>
        <position position="160"/>
    </location>
</feature>
<dbReference type="CDD" id="cd08990">
    <property type="entry name" value="GH43_AXH_like"/>
    <property type="match status" value="1"/>
</dbReference>
<keyword evidence="4" id="KW-0119">Carbohydrate metabolism</keyword>
<evidence type="ECO:0000313" key="10">
    <source>
        <dbReference type="Proteomes" id="UP000526501"/>
    </source>
</evidence>
<evidence type="ECO:0000256" key="1">
    <source>
        <dbReference type="ARBA" id="ARBA00009865"/>
    </source>
</evidence>
<evidence type="ECO:0000256" key="5">
    <source>
        <dbReference type="ARBA" id="ARBA00023295"/>
    </source>
</evidence>
<keyword evidence="2" id="KW-0624">Polysaccharide degradation</keyword>
<dbReference type="Gene3D" id="2.115.10.20">
    <property type="entry name" value="Glycosyl hydrolase domain, family 43"/>
    <property type="match status" value="1"/>
</dbReference>
<dbReference type="EMBL" id="JACHVC010000006">
    <property type="protein sequence ID" value="MBC2605243.1"/>
    <property type="molecule type" value="Genomic_DNA"/>
</dbReference>
<dbReference type="PANTHER" id="PTHR43772:SF2">
    <property type="entry name" value="PUTATIVE (AFU_ORTHOLOGUE AFUA_2G04480)-RELATED"/>
    <property type="match status" value="1"/>
</dbReference>
<protein>
    <submittedName>
        <fullName evidence="9">Family 43 glycosylhydrolase</fullName>
    </submittedName>
</protein>
<evidence type="ECO:0000256" key="3">
    <source>
        <dbReference type="ARBA" id="ARBA00022801"/>
    </source>
</evidence>
<feature type="chain" id="PRO_5031256277" evidence="8">
    <location>
        <begin position="23"/>
        <end position="321"/>
    </location>
</feature>
<keyword evidence="8" id="KW-0732">Signal</keyword>
<dbReference type="GO" id="GO:0045493">
    <property type="term" value="P:xylan catabolic process"/>
    <property type="evidence" value="ECO:0007669"/>
    <property type="project" value="UniProtKB-KW"/>
</dbReference>
<comment type="caution">
    <text evidence="9">The sequence shown here is derived from an EMBL/GenBank/DDBJ whole genome shotgun (WGS) entry which is preliminary data.</text>
</comment>
<evidence type="ECO:0000313" key="9">
    <source>
        <dbReference type="EMBL" id="MBC2605243.1"/>
    </source>
</evidence>
<keyword evidence="2" id="KW-0858">Xylan degradation</keyword>
<dbReference type="InterPro" id="IPR023296">
    <property type="entry name" value="Glyco_hydro_beta-prop_sf"/>
</dbReference>
<feature type="signal peptide" evidence="8">
    <location>
        <begin position="1"/>
        <end position="22"/>
    </location>
</feature>
<dbReference type="Proteomes" id="UP000526501">
    <property type="component" value="Unassembled WGS sequence"/>
</dbReference>
<sequence>MKKRKLSILLGSALFAAALCHASNPLDLGEVRTADPSGHVWADGRMYLYVSHDEECQEDFWMKDWLIYSSEDLVNWTSHGAALSVDDLSWADNYAWAPDAAYKDGKYYFCFPAGTGHKDRVNPENSTKWMGIGIAESDSPTGPFKDMIGAPLWTEPYANDPCLFVDDDGEAYLYFHGGNGHDWLVAKMADDMRSVEGDFVKMDMGGHEPKMEGPWVFKRGDLYYFTMPENNRELSHYVSHSPLGPWEYRGVFMEQESESNNHHSIVEFKGQWILFYHRWLDIDSDCGPQRHVCAEYLSFDENGTILEVERSSEGVGRSNKS</sequence>
<dbReference type="Pfam" id="PF04616">
    <property type="entry name" value="Glyco_hydro_43"/>
    <property type="match status" value="1"/>
</dbReference>
<evidence type="ECO:0000256" key="4">
    <source>
        <dbReference type="ARBA" id="ARBA00023277"/>
    </source>
</evidence>
<dbReference type="SUPFAM" id="SSF75005">
    <property type="entry name" value="Arabinanase/levansucrase/invertase"/>
    <property type="match status" value="1"/>
</dbReference>
<dbReference type="InterPro" id="IPR006710">
    <property type="entry name" value="Glyco_hydro_43"/>
</dbReference>
<reference evidence="9 10" key="1">
    <citation type="submission" date="2020-07" db="EMBL/GenBank/DDBJ databases">
        <authorList>
            <person name="Feng X."/>
        </authorList>
    </citation>
    <scope>NUCLEOTIDE SEQUENCE [LARGE SCALE GENOMIC DNA]</scope>
    <source>
        <strain evidence="9 10">JCM23202</strain>
    </source>
</reference>
<keyword evidence="10" id="KW-1185">Reference proteome</keyword>
<dbReference type="GO" id="GO:0004553">
    <property type="term" value="F:hydrolase activity, hydrolyzing O-glycosyl compounds"/>
    <property type="evidence" value="ECO:0007669"/>
    <property type="project" value="InterPro"/>
</dbReference>
<accession>A0A7X1B407</accession>
<gene>
    <name evidence="9" type="ORF">H5P27_04220</name>
</gene>
<evidence type="ECO:0000256" key="8">
    <source>
        <dbReference type="SAM" id="SignalP"/>
    </source>
</evidence>
<evidence type="ECO:0000256" key="2">
    <source>
        <dbReference type="ARBA" id="ARBA00022651"/>
    </source>
</evidence>
<dbReference type="AlphaFoldDB" id="A0A7X1B407"/>
<evidence type="ECO:0000256" key="7">
    <source>
        <dbReference type="RuleBase" id="RU361187"/>
    </source>
</evidence>
<dbReference type="PANTHER" id="PTHR43772">
    <property type="entry name" value="ENDO-1,4-BETA-XYLANASE"/>
    <property type="match status" value="1"/>
</dbReference>
<name>A0A7X1B407_9BACT</name>
<keyword evidence="5 7" id="KW-0326">Glycosidase</keyword>
<comment type="similarity">
    <text evidence="1 7">Belongs to the glycosyl hydrolase 43 family.</text>
</comment>
<dbReference type="RefSeq" id="WP_185659128.1">
    <property type="nucleotide sequence ID" value="NZ_CAWPOO010000006.1"/>
</dbReference>
<organism evidence="9 10">
    <name type="scientific">Pelagicoccus albus</name>
    <dbReference type="NCBI Taxonomy" id="415222"/>
    <lineage>
        <taxon>Bacteria</taxon>
        <taxon>Pseudomonadati</taxon>
        <taxon>Verrucomicrobiota</taxon>
        <taxon>Opitutia</taxon>
        <taxon>Puniceicoccales</taxon>
        <taxon>Pelagicoccaceae</taxon>
        <taxon>Pelagicoccus</taxon>
    </lineage>
</organism>